<organism evidence="2 3">
    <name type="scientific">Tatumella terrea</name>
    <dbReference type="NCBI Taxonomy" id="419007"/>
    <lineage>
        <taxon>Bacteria</taxon>
        <taxon>Pseudomonadati</taxon>
        <taxon>Pseudomonadota</taxon>
        <taxon>Gammaproteobacteria</taxon>
        <taxon>Enterobacterales</taxon>
        <taxon>Erwiniaceae</taxon>
        <taxon>Tatumella</taxon>
    </lineage>
</organism>
<accession>A0ABW1VTI8</accession>
<proteinExistence type="predicted"/>
<dbReference type="RefSeq" id="WP_385946248.1">
    <property type="nucleotide sequence ID" value="NZ_JBHSUB010000004.1"/>
</dbReference>
<protein>
    <submittedName>
        <fullName evidence="2">Acetyl-CoA carboxylase biotin carboxyl carrier protein</fullName>
    </submittedName>
</protein>
<evidence type="ECO:0000313" key="2">
    <source>
        <dbReference type="EMBL" id="MFC6377047.1"/>
    </source>
</evidence>
<dbReference type="EMBL" id="JBHSUB010000004">
    <property type="protein sequence ID" value="MFC6377047.1"/>
    <property type="molecule type" value="Genomic_DNA"/>
</dbReference>
<sequence>MNGIKLSDLRHIAQRMAKARLDELALCHEGVSVRMRFAPQQTQPGSPPAPVMPPPQEDLPSDRTATITATGPGQFLPRHPAHEQNYVAPGSQITAGDLLGVIRMGGVYLPLYSPVTGTVTRLHPADEYVEYGQPVVVVEQAV</sequence>
<dbReference type="InterPro" id="IPR011053">
    <property type="entry name" value="Single_hybrid_motif"/>
</dbReference>
<comment type="caution">
    <text evidence="2">The sequence shown here is derived from an EMBL/GenBank/DDBJ whole genome shotgun (WGS) entry which is preliminary data.</text>
</comment>
<dbReference type="Gene3D" id="2.40.50.100">
    <property type="match status" value="1"/>
</dbReference>
<dbReference type="Proteomes" id="UP001596230">
    <property type="component" value="Unassembled WGS sequence"/>
</dbReference>
<name>A0ABW1VTI8_9GAMM</name>
<gene>
    <name evidence="2" type="ORF">ACFP9W_02860</name>
</gene>
<evidence type="ECO:0000256" key="1">
    <source>
        <dbReference type="SAM" id="MobiDB-lite"/>
    </source>
</evidence>
<keyword evidence="3" id="KW-1185">Reference proteome</keyword>
<dbReference type="SUPFAM" id="SSF51230">
    <property type="entry name" value="Single hybrid motif"/>
    <property type="match status" value="1"/>
</dbReference>
<feature type="compositionally biased region" description="Pro residues" evidence="1">
    <location>
        <begin position="45"/>
        <end position="57"/>
    </location>
</feature>
<reference evidence="3" key="1">
    <citation type="journal article" date="2019" name="Int. J. Syst. Evol. Microbiol.">
        <title>The Global Catalogue of Microorganisms (GCM) 10K type strain sequencing project: providing services to taxonomists for standard genome sequencing and annotation.</title>
        <authorList>
            <consortium name="The Broad Institute Genomics Platform"/>
            <consortium name="The Broad Institute Genome Sequencing Center for Infectious Disease"/>
            <person name="Wu L."/>
            <person name="Ma J."/>
        </authorList>
    </citation>
    <scope>NUCLEOTIDE SEQUENCE [LARGE SCALE GENOMIC DNA]</scope>
    <source>
        <strain evidence="3">CGMCC 1.18518</strain>
    </source>
</reference>
<evidence type="ECO:0000313" key="3">
    <source>
        <dbReference type="Proteomes" id="UP001596230"/>
    </source>
</evidence>
<feature type="region of interest" description="Disordered" evidence="1">
    <location>
        <begin position="39"/>
        <end position="63"/>
    </location>
</feature>